<evidence type="ECO:0000313" key="2">
    <source>
        <dbReference type="Proteomes" id="UP000568380"/>
    </source>
</evidence>
<organism evidence="1 2">
    <name type="scientific">Nonomuraea endophytica</name>
    <dbReference type="NCBI Taxonomy" id="714136"/>
    <lineage>
        <taxon>Bacteria</taxon>
        <taxon>Bacillati</taxon>
        <taxon>Actinomycetota</taxon>
        <taxon>Actinomycetes</taxon>
        <taxon>Streptosporangiales</taxon>
        <taxon>Streptosporangiaceae</taxon>
        <taxon>Nonomuraea</taxon>
    </lineage>
</organism>
<dbReference type="EMBL" id="JACHIN010000019">
    <property type="protein sequence ID" value="MBB5083826.1"/>
    <property type="molecule type" value="Genomic_DNA"/>
</dbReference>
<dbReference type="AlphaFoldDB" id="A0A7W8AEX6"/>
<proteinExistence type="predicted"/>
<name>A0A7W8AEX6_9ACTN</name>
<keyword evidence="2" id="KW-1185">Reference proteome</keyword>
<protein>
    <recommendedName>
        <fullName evidence="3">Hsp70 family protein</fullName>
    </recommendedName>
</protein>
<dbReference type="RefSeq" id="WP_184973282.1">
    <property type="nucleotide sequence ID" value="NZ_JACHIN010000019.1"/>
</dbReference>
<reference evidence="1 2" key="1">
    <citation type="submission" date="2020-08" db="EMBL/GenBank/DDBJ databases">
        <title>Genomic Encyclopedia of Type Strains, Phase IV (KMG-IV): sequencing the most valuable type-strain genomes for metagenomic binning, comparative biology and taxonomic classification.</title>
        <authorList>
            <person name="Goeker M."/>
        </authorList>
    </citation>
    <scope>NUCLEOTIDE SEQUENCE [LARGE SCALE GENOMIC DNA]</scope>
    <source>
        <strain evidence="1 2">DSM 45385</strain>
    </source>
</reference>
<evidence type="ECO:0000313" key="1">
    <source>
        <dbReference type="EMBL" id="MBB5083826.1"/>
    </source>
</evidence>
<accession>A0A7W8AEX6</accession>
<comment type="caution">
    <text evidence="1">The sequence shown here is derived from an EMBL/GenBank/DDBJ whole genome shotgun (WGS) entry which is preliminary data.</text>
</comment>
<evidence type="ECO:0008006" key="3">
    <source>
        <dbReference type="Google" id="ProtNLM"/>
    </source>
</evidence>
<sequence length="429" mass="44425">MTSAGVDAGCAFTRVAVAVPATGGFTERCAATATDPAAPGREKLDPDRQADVLRELLPEGVTKVVVAVPYAVFGRGRQPIEPILAALTPAPVTLVPGPVAALAAVLRGRTDLGGTASVVVADLGAGHAELLLCDTSGELPAVRDHVTTGARTRKLDPFWRLAVAALPDAGREERLALAGALSVLPQGDLTKADLALNRCRTDTNYHATPVYDRQGRLRARVAMDVLEPIATRLGETAATLARSSPDAVGAPVLFLGGGSGIGPLRGSVLRGLGHAEGTGSVLDVPAEARAYAAARGAALIAAGEPGLAAVFEDALALELHWQHAGVLEDVLLPLADRLRAGEPELYAVDPRDGAPARIDVLTPQALRLWLRRKGAEAYVPLPYAGAPPLNPGRYQVGLRLDGPELPVLVFSPVDGGLAVSWPVTVPRGR</sequence>
<gene>
    <name evidence="1" type="ORF">HNR40_009331</name>
</gene>
<dbReference type="Proteomes" id="UP000568380">
    <property type="component" value="Unassembled WGS sequence"/>
</dbReference>